<evidence type="ECO:0000259" key="1">
    <source>
        <dbReference type="Pfam" id="PF04230"/>
    </source>
</evidence>
<keyword evidence="2" id="KW-0808">Transferase</keyword>
<dbReference type="RefSeq" id="WP_227927832.1">
    <property type="nucleotide sequence ID" value="NZ_CP094984.1"/>
</dbReference>
<dbReference type="AlphaFoldDB" id="A0A9X1M762"/>
<protein>
    <submittedName>
        <fullName evidence="2">Polysaccharide pyruvyl transferase family protein</fullName>
    </submittedName>
</protein>
<organism evidence="2 3">
    <name type="scientific">Arthrobacter zhangbolii</name>
    <dbReference type="NCBI Taxonomy" id="2886936"/>
    <lineage>
        <taxon>Bacteria</taxon>
        <taxon>Bacillati</taxon>
        <taxon>Actinomycetota</taxon>
        <taxon>Actinomycetes</taxon>
        <taxon>Micrococcales</taxon>
        <taxon>Micrococcaceae</taxon>
        <taxon>Arthrobacter</taxon>
    </lineage>
</organism>
<dbReference type="GO" id="GO:0016740">
    <property type="term" value="F:transferase activity"/>
    <property type="evidence" value="ECO:0007669"/>
    <property type="project" value="UniProtKB-KW"/>
</dbReference>
<dbReference type="EMBL" id="JAJFZT010000001">
    <property type="protein sequence ID" value="MCC3271564.1"/>
    <property type="molecule type" value="Genomic_DNA"/>
</dbReference>
<reference evidence="2" key="1">
    <citation type="submission" date="2021-10" db="EMBL/GenBank/DDBJ databases">
        <title>Novel species in genus Arthrobacter.</title>
        <authorList>
            <person name="Liu Y."/>
        </authorList>
    </citation>
    <scope>NUCLEOTIDE SEQUENCE</scope>
    <source>
        <strain evidence="2">Zg-Y462</strain>
    </source>
</reference>
<dbReference type="InterPro" id="IPR007345">
    <property type="entry name" value="Polysacch_pyruvyl_Trfase"/>
</dbReference>
<name>A0A9X1M762_9MICC</name>
<dbReference type="Pfam" id="PF04230">
    <property type="entry name" value="PS_pyruv_trans"/>
    <property type="match status" value="1"/>
</dbReference>
<gene>
    <name evidence="2" type="ORF">LJ755_02300</name>
</gene>
<comment type="caution">
    <text evidence="2">The sequence shown here is derived from an EMBL/GenBank/DDBJ whole genome shotgun (WGS) entry which is preliminary data.</text>
</comment>
<evidence type="ECO:0000313" key="2">
    <source>
        <dbReference type="EMBL" id="MCC3271564.1"/>
    </source>
</evidence>
<proteinExistence type="predicted"/>
<accession>A0A9X1M762</accession>
<dbReference type="Proteomes" id="UP001155145">
    <property type="component" value="Unassembled WGS sequence"/>
</dbReference>
<evidence type="ECO:0000313" key="3">
    <source>
        <dbReference type="Proteomes" id="UP001155145"/>
    </source>
</evidence>
<feature type="domain" description="Polysaccharide pyruvyl transferase" evidence="1">
    <location>
        <begin position="16"/>
        <end position="311"/>
    </location>
</feature>
<sequence>MDNRPYYLVATAGNPNYGDEFITACWLRYLAERFPETAVWVDCPQPGTAALLFEGLHPKLRITNTLWRAVSEAAAELPAEDVGQRVADLVTNLGSPAYDLGLVKLREARSLHLLGGGYVNAVWPHHTGLIAGMRAVQSLTGARLYATGQGLMPFAVPAERASRLFEGFDYVSVRDEESAVALSAKLGLDDAFLGVGAEVARSAGREGIFVCIQADMNDEGRFQEVVASARSLIEELADDETPVYYVEAIPGADHPAYALLADLIPQENFLPFAQVWQEGLPIGPRQQWITTRFHFHLLAAAAGARGVALSVKAGYYDIKHGSLAAIGSGWAVDSGRAGGRLAMPEAAGSLQLTLANRVEQKRAEAGQLYPAGRPAERRPALHSLRRKAFSALTR</sequence>